<gene>
    <name evidence="14" type="ORF">HGMM_F36A01C18</name>
</gene>
<evidence type="ECO:0000313" key="14">
    <source>
        <dbReference type="EMBL" id="BAL56283.1"/>
    </source>
</evidence>
<evidence type="ECO:0000256" key="3">
    <source>
        <dbReference type="ARBA" id="ARBA00012030"/>
    </source>
</evidence>
<dbReference type="Pfam" id="PF03167">
    <property type="entry name" value="UDG"/>
    <property type="match status" value="1"/>
</dbReference>
<organism evidence="14">
    <name type="scientific">uncultured delta proteobacterium</name>
    <dbReference type="NCBI Taxonomy" id="34034"/>
    <lineage>
        <taxon>Bacteria</taxon>
        <taxon>Deltaproteobacteria</taxon>
        <taxon>environmental samples</taxon>
    </lineage>
</organism>
<dbReference type="EC" id="3.2.2.27" evidence="3"/>
<dbReference type="InterPro" id="IPR005122">
    <property type="entry name" value="Uracil-DNA_glycosylase-like"/>
</dbReference>
<dbReference type="GO" id="GO:0004844">
    <property type="term" value="F:uracil DNA N-glycosylase activity"/>
    <property type="evidence" value="ECO:0007669"/>
    <property type="project" value="UniProtKB-EC"/>
</dbReference>
<dbReference type="CDD" id="cd10030">
    <property type="entry name" value="UDG-F4_TTUDGA_SPO1dp_like"/>
    <property type="match status" value="1"/>
</dbReference>
<sequence>MADRLRDELADIVRRLAVYLEWQRELGTTVLVAGTDVRRTDRTQLSTRATEELKEPFQHERHSEPATDAPGSMSFANPMPPREDTATATPWVPSGLRLQRLHESEEAEKTPERTPGLSRNVPVGTTPALFGDADTSRSAVHDTLAGPRLEGSALLEALAAIENEVRHCTRCRLHEQRTQTVFSRGNPSARLAFVGEGPGREEDLQGKPFVGAAGQLLDRIIAAMGMTEGDVYIANVVKCRPPSNRVPMPDEMDACGGYLTRQLELVRPEVIVALGKTAASFLLETNAPMSKLRGQWHQWKGIPVRVTWHPAYLLRQPAAKRDTWEDMKQVMDKLGLPIPRTGGRG</sequence>
<keyword evidence="6" id="KW-0479">Metal-binding</keyword>
<evidence type="ECO:0000256" key="7">
    <source>
        <dbReference type="ARBA" id="ARBA00022763"/>
    </source>
</evidence>
<keyword evidence="5" id="KW-0004">4Fe-4S</keyword>
<evidence type="ECO:0000256" key="10">
    <source>
        <dbReference type="ARBA" id="ARBA00023014"/>
    </source>
</evidence>
<reference evidence="14" key="1">
    <citation type="journal article" date="2005" name="Environ. Microbiol.">
        <title>Genetic and functional properties of uncultivated thermophilic crenarchaeotes from a subsurface gold mine as revealed by analysis of genome fragments.</title>
        <authorList>
            <person name="Nunoura T."/>
            <person name="Hirayama H."/>
            <person name="Takami H."/>
            <person name="Oida H."/>
            <person name="Nishi S."/>
            <person name="Shimamura S."/>
            <person name="Suzuki Y."/>
            <person name="Inagaki F."/>
            <person name="Takai K."/>
            <person name="Nealson K.H."/>
            <person name="Horikoshi K."/>
        </authorList>
    </citation>
    <scope>NUCLEOTIDE SEQUENCE</scope>
</reference>
<keyword evidence="9" id="KW-0408">Iron</keyword>
<dbReference type="SUPFAM" id="SSF52141">
    <property type="entry name" value="Uracil-DNA glycosylase-like"/>
    <property type="match status" value="1"/>
</dbReference>
<dbReference type="InterPro" id="IPR051536">
    <property type="entry name" value="UDG_Type-4/5"/>
</dbReference>
<evidence type="ECO:0000259" key="13">
    <source>
        <dbReference type="SMART" id="SM00986"/>
    </source>
</evidence>
<keyword evidence="10" id="KW-0411">Iron-sulfur</keyword>
<dbReference type="GO" id="GO:0051539">
    <property type="term" value="F:4 iron, 4 sulfur cluster binding"/>
    <property type="evidence" value="ECO:0007669"/>
    <property type="project" value="UniProtKB-KW"/>
</dbReference>
<keyword evidence="7" id="KW-0227">DNA damage</keyword>
<keyword evidence="8" id="KW-0378">Hydrolase</keyword>
<name>H5SJE7_9DELT</name>
<evidence type="ECO:0000256" key="1">
    <source>
        <dbReference type="ARBA" id="ARBA00001400"/>
    </source>
</evidence>
<dbReference type="SMART" id="SM00986">
    <property type="entry name" value="UDG"/>
    <property type="match status" value="1"/>
</dbReference>
<proteinExistence type="inferred from homology"/>
<feature type="compositionally biased region" description="Basic and acidic residues" evidence="12">
    <location>
        <begin position="49"/>
        <end position="65"/>
    </location>
</feature>
<accession>H5SJE7</accession>
<protein>
    <recommendedName>
        <fullName evidence="4">Type-4 uracil-DNA glycosylase</fullName>
        <ecNumber evidence="3">3.2.2.27</ecNumber>
    </recommendedName>
</protein>
<evidence type="ECO:0000256" key="9">
    <source>
        <dbReference type="ARBA" id="ARBA00023004"/>
    </source>
</evidence>
<evidence type="ECO:0000256" key="2">
    <source>
        <dbReference type="ARBA" id="ARBA00006521"/>
    </source>
</evidence>
<dbReference type="InterPro" id="IPR005273">
    <property type="entry name" value="Ura-DNA_glyco_family4"/>
</dbReference>
<dbReference type="AlphaFoldDB" id="H5SJE7"/>
<dbReference type="GO" id="GO:0046872">
    <property type="term" value="F:metal ion binding"/>
    <property type="evidence" value="ECO:0007669"/>
    <property type="project" value="UniProtKB-KW"/>
</dbReference>
<reference evidence="14" key="2">
    <citation type="journal article" date="2012" name="PLoS ONE">
        <title>A Deeply Branching Thermophilic Bacterium with an Ancient Acetyl-CoA Pathway Dominates a Subsurface Ecosystem.</title>
        <authorList>
            <person name="Takami H."/>
            <person name="Noguchi H."/>
            <person name="Takaki Y."/>
            <person name="Uchiyama I."/>
            <person name="Toyoda A."/>
            <person name="Nishi S."/>
            <person name="Chee G.-J."/>
            <person name="Arai W."/>
            <person name="Nunoura T."/>
            <person name="Itoh T."/>
            <person name="Hattori M."/>
            <person name="Takai K."/>
        </authorList>
    </citation>
    <scope>NUCLEOTIDE SEQUENCE</scope>
</reference>
<dbReference type="PANTHER" id="PTHR33693:SF1">
    <property type="entry name" value="TYPE-4 URACIL-DNA GLYCOSYLASE"/>
    <property type="match status" value="1"/>
</dbReference>
<dbReference type="SMART" id="SM00987">
    <property type="entry name" value="UreE_C"/>
    <property type="match status" value="1"/>
</dbReference>
<dbReference type="InterPro" id="IPR036895">
    <property type="entry name" value="Uracil-DNA_glycosylase-like_sf"/>
</dbReference>
<dbReference type="Gene3D" id="3.40.470.10">
    <property type="entry name" value="Uracil-DNA glycosylase-like domain"/>
    <property type="match status" value="1"/>
</dbReference>
<dbReference type="PANTHER" id="PTHR33693">
    <property type="entry name" value="TYPE-5 URACIL-DNA GLYCOSYLASE"/>
    <property type="match status" value="1"/>
</dbReference>
<dbReference type="GO" id="GO:0006281">
    <property type="term" value="P:DNA repair"/>
    <property type="evidence" value="ECO:0007669"/>
    <property type="project" value="UniProtKB-KW"/>
</dbReference>
<comment type="catalytic activity">
    <reaction evidence="1">
        <text>Hydrolyzes single-stranded DNA or mismatched double-stranded DNA and polynucleotides, releasing free uracil.</text>
        <dbReference type="EC" id="3.2.2.27"/>
    </reaction>
</comment>
<comment type="similarity">
    <text evidence="2">Belongs to the uracil-DNA glycosylase (UDG) superfamily. Type 4 (UDGa) family.</text>
</comment>
<evidence type="ECO:0000256" key="4">
    <source>
        <dbReference type="ARBA" id="ARBA00019403"/>
    </source>
</evidence>
<feature type="compositionally biased region" description="Basic and acidic residues" evidence="12">
    <location>
        <begin position="100"/>
        <end position="112"/>
    </location>
</feature>
<dbReference type="NCBIfam" id="TIGR00758">
    <property type="entry name" value="UDG_fam4"/>
    <property type="match status" value="1"/>
</dbReference>
<evidence type="ECO:0000256" key="8">
    <source>
        <dbReference type="ARBA" id="ARBA00022801"/>
    </source>
</evidence>
<evidence type="ECO:0000256" key="12">
    <source>
        <dbReference type="SAM" id="MobiDB-lite"/>
    </source>
</evidence>
<evidence type="ECO:0000256" key="11">
    <source>
        <dbReference type="ARBA" id="ARBA00023204"/>
    </source>
</evidence>
<dbReference type="EMBL" id="AP011742">
    <property type="protein sequence ID" value="BAL56283.1"/>
    <property type="molecule type" value="Genomic_DNA"/>
</dbReference>
<feature type="domain" description="Uracil-DNA glycosylase-like" evidence="13">
    <location>
        <begin position="182"/>
        <end position="328"/>
    </location>
</feature>
<keyword evidence="11" id="KW-0234">DNA repair</keyword>
<evidence type="ECO:0000256" key="5">
    <source>
        <dbReference type="ARBA" id="ARBA00022485"/>
    </source>
</evidence>
<feature type="region of interest" description="Disordered" evidence="12">
    <location>
        <begin position="42"/>
        <end position="122"/>
    </location>
</feature>
<evidence type="ECO:0000256" key="6">
    <source>
        <dbReference type="ARBA" id="ARBA00022723"/>
    </source>
</evidence>